<dbReference type="Pfam" id="PF05773">
    <property type="entry name" value="RWD"/>
    <property type="match status" value="1"/>
</dbReference>
<keyword evidence="2" id="KW-0723">Serine/threonine-protein kinase</keyword>
<evidence type="ECO:0000259" key="14">
    <source>
        <dbReference type="PROSITE" id="PS50011"/>
    </source>
</evidence>
<dbReference type="InterPro" id="IPR016255">
    <property type="entry name" value="Gcn2"/>
</dbReference>
<dbReference type="InterPro" id="IPR000719">
    <property type="entry name" value="Prot_kinase_dom"/>
</dbReference>
<dbReference type="Gene3D" id="1.10.510.10">
    <property type="entry name" value="Transferase(Phosphotransferase) domain 1"/>
    <property type="match status" value="2"/>
</dbReference>
<feature type="binding site" evidence="11">
    <location>
        <begin position="611"/>
        <end position="619"/>
    </location>
    <ligand>
        <name>ATP</name>
        <dbReference type="ChEBI" id="CHEBI:30616"/>
    </ligand>
</feature>
<evidence type="ECO:0000256" key="4">
    <source>
        <dbReference type="ARBA" id="ARBA00022741"/>
    </source>
</evidence>
<dbReference type="InterPro" id="IPR016135">
    <property type="entry name" value="UBQ-conjugating_enzyme/RWD"/>
</dbReference>
<dbReference type="SMART" id="SM00591">
    <property type="entry name" value="RWD"/>
    <property type="match status" value="1"/>
</dbReference>
<dbReference type="GeneID" id="28729921"/>
<evidence type="ECO:0000256" key="3">
    <source>
        <dbReference type="ARBA" id="ARBA00022679"/>
    </source>
</evidence>
<feature type="compositionally biased region" description="Basic and acidic residues" evidence="13">
    <location>
        <begin position="736"/>
        <end position="746"/>
    </location>
</feature>
<gene>
    <name evidence="16" type="ORF">Malapachy_3579</name>
</gene>
<evidence type="ECO:0000256" key="2">
    <source>
        <dbReference type="ARBA" id="ARBA00022527"/>
    </source>
</evidence>
<comment type="catalytic activity">
    <reaction evidence="8">
        <text>L-threonyl-[protein] + ATP = O-phospho-L-threonyl-[protein] + ADP + H(+)</text>
        <dbReference type="Rhea" id="RHEA:46608"/>
        <dbReference type="Rhea" id="RHEA-COMP:11060"/>
        <dbReference type="Rhea" id="RHEA-COMP:11605"/>
        <dbReference type="ChEBI" id="CHEBI:15378"/>
        <dbReference type="ChEBI" id="CHEBI:30013"/>
        <dbReference type="ChEBI" id="CHEBI:30616"/>
        <dbReference type="ChEBI" id="CHEBI:61977"/>
        <dbReference type="ChEBI" id="CHEBI:456216"/>
        <dbReference type="EC" id="2.7.11.1"/>
    </reaction>
</comment>
<comment type="caution">
    <text evidence="16">The sequence shown here is derived from an EMBL/GenBank/DDBJ whole genome shotgun (WGS) entry which is preliminary data.</text>
</comment>
<name>A0A0M8MYP0_9BASI</name>
<keyword evidence="6 11" id="KW-0067">ATP-binding</keyword>
<dbReference type="GO" id="GO:0005524">
    <property type="term" value="F:ATP binding"/>
    <property type="evidence" value="ECO:0007669"/>
    <property type="project" value="UniProtKB-UniRule"/>
</dbReference>
<evidence type="ECO:0000256" key="13">
    <source>
        <dbReference type="SAM" id="MobiDB-lite"/>
    </source>
</evidence>
<dbReference type="InterPro" id="IPR050339">
    <property type="entry name" value="CC_SR_Kinase"/>
</dbReference>
<dbReference type="InterPro" id="IPR045864">
    <property type="entry name" value="aa-tRNA-synth_II/BPL/LPL"/>
</dbReference>
<evidence type="ECO:0000256" key="6">
    <source>
        <dbReference type="ARBA" id="ARBA00022840"/>
    </source>
</evidence>
<dbReference type="InterPro" id="IPR008271">
    <property type="entry name" value="Ser/Thr_kinase_AS"/>
</dbReference>
<comment type="similarity">
    <text evidence="7">Belongs to the protein kinase superfamily. Ser/Thr protein kinase family. GCN2 subfamily.</text>
</comment>
<evidence type="ECO:0000313" key="16">
    <source>
        <dbReference type="EMBL" id="KOS16360.1"/>
    </source>
</evidence>
<evidence type="ECO:0000256" key="9">
    <source>
        <dbReference type="ARBA" id="ARBA00048679"/>
    </source>
</evidence>
<feature type="region of interest" description="Disordered" evidence="13">
    <location>
        <begin position="1479"/>
        <end position="1504"/>
    </location>
</feature>
<dbReference type="STRING" id="77020.A0A0M8MYP0"/>
<dbReference type="PROSITE" id="PS50908">
    <property type="entry name" value="RWD"/>
    <property type="match status" value="1"/>
</dbReference>
<dbReference type="GO" id="GO:0004694">
    <property type="term" value="F:eukaryotic translation initiation factor 2alpha kinase activity"/>
    <property type="evidence" value="ECO:0007669"/>
    <property type="project" value="InterPro"/>
</dbReference>
<proteinExistence type="inferred from homology"/>
<feature type="region of interest" description="Disordered" evidence="13">
    <location>
        <begin position="732"/>
        <end position="769"/>
    </location>
</feature>
<feature type="domain" description="Protein kinase" evidence="14">
    <location>
        <begin position="259"/>
        <end position="529"/>
    </location>
</feature>
<dbReference type="PANTHER" id="PTHR11042:SF136">
    <property type="entry name" value="EIF-2-ALPHA KINASE GCN2"/>
    <property type="match status" value="1"/>
</dbReference>
<dbReference type="EC" id="2.7.11.1" evidence="1"/>
<evidence type="ECO:0000256" key="11">
    <source>
        <dbReference type="PIRSR" id="PIRSR000660-2"/>
    </source>
</evidence>
<comment type="catalytic activity">
    <reaction evidence="9">
        <text>L-seryl-[protein] + ATP = O-phospho-L-seryl-[protein] + ADP + H(+)</text>
        <dbReference type="Rhea" id="RHEA:17989"/>
        <dbReference type="Rhea" id="RHEA-COMP:9863"/>
        <dbReference type="Rhea" id="RHEA-COMP:11604"/>
        <dbReference type="ChEBI" id="CHEBI:15378"/>
        <dbReference type="ChEBI" id="CHEBI:29999"/>
        <dbReference type="ChEBI" id="CHEBI:30616"/>
        <dbReference type="ChEBI" id="CHEBI:83421"/>
        <dbReference type="ChEBI" id="CHEBI:456216"/>
        <dbReference type="EC" id="2.7.11.1"/>
    </reaction>
</comment>
<dbReference type="OrthoDB" id="341578at2759"/>
<feature type="region of interest" description="Disordered" evidence="13">
    <location>
        <begin position="137"/>
        <end position="225"/>
    </location>
</feature>
<dbReference type="SMART" id="SM00220">
    <property type="entry name" value="S_TKc"/>
    <property type="match status" value="1"/>
</dbReference>
<keyword evidence="4 11" id="KW-0547">Nucleotide-binding</keyword>
<evidence type="ECO:0000256" key="8">
    <source>
        <dbReference type="ARBA" id="ARBA00047899"/>
    </source>
</evidence>
<dbReference type="InterPro" id="IPR036621">
    <property type="entry name" value="Anticodon-bd_dom_sf"/>
</dbReference>
<feature type="binding site" evidence="12">
    <location>
        <position position="635"/>
    </location>
    <ligand>
        <name>ATP</name>
        <dbReference type="ChEBI" id="CHEBI:30616"/>
    </ligand>
</feature>
<dbReference type="GO" id="GO:0000077">
    <property type="term" value="P:DNA damage checkpoint signaling"/>
    <property type="evidence" value="ECO:0007669"/>
    <property type="project" value="InterPro"/>
</dbReference>
<keyword evidence="3" id="KW-0808">Transferase</keyword>
<feature type="domain" description="RWD" evidence="15">
    <location>
        <begin position="20"/>
        <end position="137"/>
    </location>
</feature>
<evidence type="ECO:0000256" key="7">
    <source>
        <dbReference type="ARBA" id="ARBA00037982"/>
    </source>
</evidence>
<dbReference type="Pfam" id="PF13393">
    <property type="entry name" value="tRNA-synt_His"/>
    <property type="match status" value="1"/>
</dbReference>
<dbReference type="FunFam" id="3.10.110.10:FF:000050">
    <property type="entry name" value="eIF-2-alpha kinase GCN2"/>
    <property type="match status" value="1"/>
</dbReference>
<feature type="region of interest" description="Disordered" evidence="13">
    <location>
        <begin position="535"/>
        <end position="555"/>
    </location>
</feature>
<dbReference type="Gene3D" id="3.30.200.20">
    <property type="entry name" value="Phosphorylase Kinase, domain 1"/>
    <property type="match status" value="1"/>
</dbReference>
<dbReference type="CDD" id="cd14046">
    <property type="entry name" value="STKc_EIF2AK4_GCN2_rpt2"/>
    <property type="match status" value="1"/>
</dbReference>
<feature type="compositionally biased region" description="Basic and acidic residues" evidence="13">
    <location>
        <begin position="141"/>
        <end position="183"/>
    </location>
</feature>
<keyword evidence="5 16" id="KW-0418">Kinase</keyword>
<dbReference type="Pfam" id="PF12745">
    <property type="entry name" value="HGTP_anticodon2"/>
    <property type="match status" value="1"/>
</dbReference>
<dbReference type="InterPro" id="IPR017441">
    <property type="entry name" value="Protein_kinase_ATP_BS"/>
</dbReference>
<dbReference type="PIRSF" id="PIRSF000660">
    <property type="entry name" value="Ser/Thr_PK_GCN2"/>
    <property type="match status" value="1"/>
</dbReference>
<dbReference type="InterPro" id="IPR011009">
    <property type="entry name" value="Kinase-like_dom_sf"/>
</dbReference>
<dbReference type="Pfam" id="PF00069">
    <property type="entry name" value="Pkinase"/>
    <property type="match status" value="3"/>
</dbReference>
<dbReference type="InterPro" id="IPR006575">
    <property type="entry name" value="RWD_dom"/>
</dbReference>
<dbReference type="CDD" id="cd23823">
    <property type="entry name" value="RWD_GCN2"/>
    <property type="match status" value="1"/>
</dbReference>
<dbReference type="Proteomes" id="UP000037751">
    <property type="component" value="Unassembled WGS sequence"/>
</dbReference>
<dbReference type="InterPro" id="IPR024435">
    <property type="entry name" value="HisRS-related_dom"/>
</dbReference>
<feature type="compositionally biased region" description="Acidic residues" evidence="13">
    <location>
        <begin position="748"/>
        <end position="757"/>
    </location>
</feature>
<dbReference type="Gene3D" id="3.10.110.10">
    <property type="entry name" value="Ubiquitin Conjugating Enzyme"/>
    <property type="match status" value="1"/>
</dbReference>
<dbReference type="GO" id="GO:1990625">
    <property type="term" value="P:negative regulation of cytoplasmic translational initiation in response to stress"/>
    <property type="evidence" value="ECO:0007669"/>
    <property type="project" value="TreeGrafter"/>
</dbReference>
<feature type="active site" description="Proton acceptor" evidence="10">
    <location>
        <position position="827"/>
    </location>
</feature>
<evidence type="ECO:0000256" key="10">
    <source>
        <dbReference type="PIRSR" id="PIRSR000660-1"/>
    </source>
</evidence>
<dbReference type="SUPFAM" id="SSF55681">
    <property type="entry name" value="Class II aaRS and biotin synthetases"/>
    <property type="match status" value="1"/>
</dbReference>
<feature type="binding site" evidence="11">
    <location>
        <position position="634"/>
    </location>
    <ligand>
        <name>ATP</name>
        <dbReference type="ChEBI" id="CHEBI:30616"/>
    </ligand>
</feature>
<dbReference type="SUPFAM" id="SSF54495">
    <property type="entry name" value="UBC-like"/>
    <property type="match status" value="1"/>
</dbReference>
<dbReference type="PROSITE" id="PS50011">
    <property type="entry name" value="PROTEIN_KINASE_DOM"/>
    <property type="match status" value="2"/>
</dbReference>
<dbReference type="GO" id="GO:0005829">
    <property type="term" value="C:cytosol"/>
    <property type="evidence" value="ECO:0007669"/>
    <property type="project" value="TreeGrafter"/>
</dbReference>
<evidence type="ECO:0000256" key="1">
    <source>
        <dbReference type="ARBA" id="ARBA00012513"/>
    </source>
</evidence>
<dbReference type="GO" id="GO:0005634">
    <property type="term" value="C:nucleus"/>
    <property type="evidence" value="ECO:0007669"/>
    <property type="project" value="TreeGrafter"/>
</dbReference>
<dbReference type="GO" id="GO:0009893">
    <property type="term" value="P:positive regulation of metabolic process"/>
    <property type="evidence" value="ECO:0007669"/>
    <property type="project" value="UniProtKB-ARBA"/>
</dbReference>
<dbReference type="Gene3D" id="3.30.930.10">
    <property type="entry name" value="Bira Bifunctional Protein, Domain 2"/>
    <property type="match status" value="1"/>
</dbReference>
<evidence type="ECO:0000256" key="12">
    <source>
        <dbReference type="PROSITE-ProRule" id="PRU10141"/>
    </source>
</evidence>
<evidence type="ECO:0000256" key="5">
    <source>
        <dbReference type="ARBA" id="ARBA00022777"/>
    </source>
</evidence>
<dbReference type="PROSITE" id="PS00108">
    <property type="entry name" value="PROTEIN_KINASE_ST"/>
    <property type="match status" value="1"/>
</dbReference>
<sequence>MPQSSAAKVPSHELEELRRTELEAIESILGLDFRILTPKAWHGASTSHVETYEVTLRPEIDRQKAHVAVVVEMSLTKNYPNVAPTCRVKVNDSRTRGVSRSQLSRLEDCMNAQARSLCGAEMIWELVSFGQEFISSNNQAPKEHTGTKLSLEERMRQRADAEKEDAQRRTIMEEQKKSNEESQRSALLASQIETETQKQHQAIKHQMKQLRDEPLVPPSPADDASYGEDMHAKDALALSMPILTFNERITVGDVTLQHIQRGPLLGSISIGRLYIANPITSSGVSDKLWSMEWYPISSSYYTTTTGLRKLEELERDLDQICALQHPHIVPVLQWARLPVPDTHPESSLLCIVHDHASTFQLKAMLQQTGTLPWHSVRKMALALMQALRMIHQKGITHRRIALDAILFDKDCIQFSGTLYTQRIVDLHRSNALNALSPMETEIPVGWRAPESINSPLVYAPARDIWDLGRVLCQMLFGENVLHQFASPEDMLLSLQMPSSPLRSFLERILHRSEKQRGSASTLCSLLESLQDDAMEVSPSTSITEETPRGSSAPILSLSPCFRPRSSDMKAAQNHSVTNDRIGSFWQLRNTAPPTFQPVSRYLSDFEEVEFLGKGAFGVVVKARNKLDERFYAVKKIRLSSSAAEEERTMREIMALSRLDHPHIVRYVTCWIERTAVPSLPTGFETSAETGWDSHPMTTSQQMDASALQALQRIGHEPMDDFLSTEKGSGDDMDFIEFDHDSSRSDSSDVSEDDEFSSEEISPLSHSAEPAMADSSTRVLYIQMEYVENQTLGDAIERGLSIEQAWHIFRQMLEALAHIASLGIIHRDLKPSNVLMDSHGDIKIGDFGLATTNLHVMDSGMRESMMGSAPGESTELTSGLGTFSYIAPEVLSKQGISTRYNQKVDMFSLGIIFFEMLASQRCYTTTMERYQLLRDLRLPSIMFPKTWDATQLSAQTEIIRQLLNHNPAERPTPMAMLRSPLLPPKMEDEFVQELVRLAANPSSVHRHELIHALFSRPQTDVLRDFTFDTGAQGEEDDVLVGVVTRHLRELFYRRGAVPLHPPLLFPANDVYSAERHLVKMLDKTGNVVYLPYDLTVPFARICARSGHTRFKRFDIGDVYRENVLAGGQPRAILAASYDIVSQEMEPASEAEILSIMDDLLRMPGLAGEAWVLELSHETLLRAFLDRFPARFHATLISALPALLTRSTEKRAKQQLSEAGLTSSQIDEIDVWKVRGELTPTLEKLAAIWTSNERALLSEPMAYLTQIVRLASQFGVRHKIHLVPLLSHSHTHYRNGAMMAVCKLVNGGKHRDVLAIGGRYDELLHHFAYPRTGGHEAVHAVGIQLAVGKLVKAIAKYQEINMPRFLGRPDEERTLGPWTPRRCECYIAASQSGLMEAKIQICANLWSHGISADLQYENAAGESPEHSAAMCRAEGILFLVLVRAHSPILKVKEVISRAEHEVAKEDLPIFLHDRIARQRRLDQTATHTRSRDVDGGKSASATKGLPNYTAPISARSHAHDVHLVLPHRTERGRRSERRMKPTARHAISDRAGADVMRLADALQSGSMPIVAVEISPSLLDRFARVALAPDDVLKSFLNEEKLSSDEREYLRMIHSYLQNLIQNDTSHTHSIPQASGGAHVGASSNAITGSAPRAILYAIKEGRIAFCL</sequence>
<protein>
    <recommendedName>
        <fullName evidence="1">non-specific serine/threonine protein kinase</fullName>
        <ecNumber evidence="1">2.7.11.1</ecNumber>
    </recommendedName>
</protein>
<organism evidence="16 17">
    <name type="scientific">Malassezia pachydermatis</name>
    <dbReference type="NCBI Taxonomy" id="77020"/>
    <lineage>
        <taxon>Eukaryota</taxon>
        <taxon>Fungi</taxon>
        <taxon>Dikarya</taxon>
        <taxon>Basidiomycota</taxon>
        <taxon>Ustilaginomycotina</taxon>
        <taxon>Malasseziomycetes</taxon>
        <taxon>Malasseziales</taxon>
        <taxon>Malasseziaceae</taxon>
        <taxon>Malassezia</taxon>
    </lineage>
</organism>
<dbReference type="PROSITE" id="PS00107">
    <property type="entry name" value="PROTEIN_KINASE_ATP"/>
    <property type="match status" value="1"/>
</dbReference>
<evidence type="ECO:0000259" key="15">
    <source>
        <dbReference type="PROSITE" id="PS50908"/>
    </source>
</evidence>
<dbReference type="SUPFAM" id="SSF56112">
    <property type="entry name" value="Protein kinase-like (PK-like)"/>
    <property type="match status" value="2"/>
</dbReference>
<dbReference type="PANTHER" id="PTHR11042">
    <property type="entry name" value="EUKARYOTIC TRANSLATION INITIATION FACTOR 2-ALPHA KINASE EIF2-ALPHA KINASE -RELATED"/>
    <property type="match status" value="1"/>
</dbReference>
<keyword evidence="17" id="KW-1185">Reference proteome</keyword>
<dbReference type="EMBL" id="LGAV01000001">
    <property type="protein sequence ID" value="KOS16360.1"/>
    <property type="molecule type" value="Genomic_DNA"/>
</dbReference>
<feature type="domain" description="Protein kinase" evidence="14">
    <location>
        <begin position="605"/>
        <end position="981"/>
    </location>
</feature>
<reference evidence="16 17" key="1">
    <citation type="submission" date="2015-07" db="EMBL/GenBank/DDBJ databases">
        <title>Draft Genome Sequence of Malassezia furfur CBS1878 and Malassezia pachydermatis CBS1879.</title>
        <authorList>
            <person name="Triana S."/>
            <person name="Ohm R."/>
            <person name="Gonzalez A."/>
            <person name="DeCock H."/>
            <person name="Restrepo S."/>
            <person name="Celis A."/>
        </authorList>
    </citation>
    <scope>NUCLEOTIDE SEQUENCE [LARGE SCALE GENOMIC DNA]</scope>
    <source>
        <strain evidence="16 17">CBS 1879</strain>
    </source>
</reference>
<dbReference type="FunFam" id="1.10.510.10:FF:000948">
    <property type="entry name" value="Related to GCN2-ser/thr protein kinase"/>
    <property type="match status" value="1"/>
</dbReference>
<dbReference type="Gene3D" id="3.40.50.800">
    <property type="entry name" value="Anticodon-binding domain"/>
    <property type="match status" value="1"/>
</dbReference>
<dbReference type="InterPro" id="IPR041715">
    <property type="entry name" value="HisRS-like_core"/>
</dbReference>
<dbReference type="RefSeq" id="XP_017993992.1">
    <property type="nucleotide sequence ID" value="XM_018138045.1"/>
</dbReference>
<accession>A0A0M8MYP0</accession>
<dbReference type="VEuPathDB" id="FungiDB:Malapachy_3579"/>
<evidence type="ECO:0000313" key="17">
    <source>
        <dbReference type="Proteomes" id="UP000037751"/>
    </source>
</evidence>